<gene>
    <name evidence="1" type="ORF">SAMN04487772_102141</name>
</gene>
<protein>
    <submittedName>
        <fullName evidence="1">Uncharacterized protein</fullName>
    </submittedName>
</protein>
<dbReference type="OrthoDB" id="9787986at2"/>
<dbReference type="STRING" id="29364.SAMN04487772_102141"/>
<proteinExistence type="predicted"/>
<dbReference type="AlphaFoldDB" id="A0A1H9YPY1"/>
<dbReference type="InterPro" id="IPR043779">
    <property type="entry name" value="DUF5721"/>
</dbReference>
<dbReference type="EMBL" id="FOHN01000002">
    <property type="protein sequence ID" value="SES71198.1"/>
    <property type="molecule type" value="Genomic_DNA"/>
</dbReference>
<evidence type="ECO:0000313" key="1">
    <source>
        <dbReference type="EMBL" id="SES71198.1"/>
    </source>
</evidence>
<organism evidence="1 2">
    <name type="scientific">[Clostridium] polysaccharolyticum</name>
    <dbReference type="NCBI Taxonomy" id="29364"/>
    <lineage>
        <taxon>Bacteria</taxon>
        <taxon>Bacillati</taxon>
        <taxon>Bacillota</taxon>
        <taxon>Clostridia</taxon>
        <taxon>Lachnospirales</taxon>
        <taxon>Lachnospiraceae</taxon>
    </lineage>
</organism>
<keyword evidence="2" id="KW-1185">Reference proteome</keyword>
<dbReference type="Pfam" id="PF18988">
    <property type="entry name" value="DUF5721"/>
    <property type="match status" value="1"/>
</dbReference>
<sequence length="164" mass="19345">MLCLKMSDVKNVMSKLLVQTVFDNFLVSELDVATFCTLHINGKINKSWYDTGELETSEEYSKWSQIKPYAYQVIKGNKVPASMKLVFFLSGENKTRLIQRAGGDWKEHDISQFCLNMKYENGEMYITTGVAYRIFTMDHTMQEQWDYDLKKFLKYYQIEYEEVS</sequence>
<name>A0A1H9YPY1_9FIRM</name>
<dbReference type="RefSeq" id="WP_092475634.1">
    <property type="nucleotide sequence ID" value="NZ_FOHN01000002.1"/>
</dbReference>
<evidence type="ECO:0000313" key="2">
    <source>
        <dbReference type="Proteomes" id="UP000199800"/>
    </source>
</evidence>
<reference evidence="1 2" key="1">
    <citation type="submission" date="2016-10" db="EMBL/GenBank/DDBJ databases">
        <authorList>
            <person name="de Groot N.N."/>
        </authorList>
    </citation>
    <scope>NUCLEOTIDE SEQUENCE [LARGE SCALE GENOMIC DNA]</scope>
    <source>
        <strain evidence="1 2">DSM 1801</strain>
    </source>
</reference>
<dbReference type="Proteomes" id="UP000199800">
    <property type="component" value="Unassembled WGS sequence"/>
</dbReference>
<accession>A0A1H9YPY1</accession>